<name>A0A3D8Q9T4_9EURO</name>
<dbReference type="InterPro" id="IPR013783">
    <property type="entry name" value="Ig-like_fold"/>
</dbReference>
<keyword evidence="9" id="KW-0136">Cellulose degradation</keyword>
<feature type="domain" description="Fibronectin type III-like" evidence="20">
    <location>
        <begin position="659"/>
        <end position="729"/>
    </location>
</feature>
<evidence type="ECO:0000256" key="2">
    <source>
        <dbReference type="ARBA" id="ARBA00004613"/>
    </source>
</evidence>
<evidence type="ECO:0000256" key="9">
    <source>
        <dbReference type="ARBA" id="ARBA00023001"/>
    </source>
</evidence>
<evidence type="ECO:0000256" key="18">
    <source>
        <dbReference type="ARBA" id="ARBA00041804"/>
    </source>
</evidence>
<dbReference type="FunFam" id="2.60.40.10:FF:000757">
    <property type="entry name" value="Beta-glucosidase G"/>
    <property type="match status" value="1"/>
</dbReference>
<dbReference type="Gene3D" id="2.60.40.10">
    <property type="entry name" value="Immunoglobulins"/>
    <property type="match status" value="1"/>
</dbReference>
<dbReference type="GO" id="GO:0005576">
    <property type="term" value="C:extracellular region"/>
    <property type="evidence" value="ECO:0007669"/>
    <property type="project" value="UniProtKB-SubCell"/>
</dbReference>
<evidence type="ECO:0000259" key="20">
    <source>
        <dbReference type="SMART" id="SM01217"/>
    </source>
</evidence>
<evidence type="ECO:0000256" key="15">
    <source>
        <dbReference type="ARBA" id="ARBA00039570"/>
    </source>
</evidence>
<gene>
    <name evidence="21" type="ORF">DSM5745_11250</name>
</gene>
<dbReference type="GO" id="GO:0030245">
    <property type="term" value="P:cellulose catabolic process"/>
    <property type="evidence" value="ECO:0007669"/>
    <property type="project" value="UniProtKB-KW"/>
</dbReference>
<keyword evidence="7 19" id="KW-0732">Signal</keyword>
<keyword evidence="6" id="KW-0964">Secreted</keyword>
<dbReference type="SMART" id="SM01217">
    <property type="entry name" value="Fn3_like"/>
    <property type="match status" value="1"/>
</dbReference>
<evidence type="ECO:0000256" key="6">
    <source>
        <dbReference type="ARBA" id="ARBA00022525"/>
    </source>
</evidence>
<dbReference type="EMBL" id="PVWQ01000023">
    <property type="protein sequence ID" value="RDW58559.1"/>
    <property type="molecule type" value="Genomic_DNA"/>
</dbReference>
<evidence type="ECO:0000256" key="7">
    <source>
        <dbReference type="ARBA" id="ARBA00022729"/>
    </source>
</evidence>
<evidence type="ECO:0000313" key="22">
    <source>
        <dbReference type="Proteomes" id="UP000256690"/>
    </source>
</evidence>
<dbReference type="STRING" id="1810919.A0A3D8Q9T4"/>
<evidence type="ECO:0000256" key="4">
    <source>
        <dbReference type="ARBA" id="ARBA00005336"/>
    </source>
</evidence>
<dbReference type="EC" id="3.2.1.21" evidence="5"/>
<dbReference type="InterPro" id="IPR002772">
    <property type="entry name" value="Glyco_hydro_3_C"/>
</dbReference>
<dbReference type="InterPro" id="IPR050288">
    <property type="entry name" value="Cellulose_deg_GH3"/>
</dbReference>
<dbReference type="InterPro" id="IPR026891">
    <property type="entry name" value="Fn3-like"/>
</dbReference>
<dbReference type="GO" id="GO:0008422">
    <property type="term" value="F:beta-glucosidase activity"/>
    <property type="evidence" value="ECO:0007669"/>
    <property type="project" value="UniProtKB-EC"/>
</dbReference>
<evidence type="ECO:0000256" key="17">
    <source>
        <dbReference type="ARBA" id="ARBA00041588"/>
    </source>
</evidence>
<evidence type="ECO:0000256" key="13">
    <source>
        <dbReference type="ARBA" id="ARBA00023326"/>
    </source>
</evidence>
<keyword evidence="13" id="KW-0624">Polysaccharide degradation</keyword>
<dbReference type="InterPro" id="IPR036962">
    <property type="entry name" value="Glyco_hydro_3_N_sf"/>
</dbReference>
<dbReference type="PRINTS" id="PR00133">
    <property type="entry name" value="GLHYDRLASE3"/>
</dbReference>
<dbReference type="Pfam" id="PF01915">
    <property type="entry name" value="Glyco_hydro_3_C"/>
    <property type="match status" value="1"/>
</dbReference>
<sequence>MRPLRLHSAAPISISVLLASLAAGQVITWDEAYARAASDLAVLSQDEKVGIVTGVTWEGGPCVGNTYEPTSIPYPSLCLQDGPLSVRFANPVTVFPAGINAGATWDRELIRARGVAMGAESVGLGVHVQLGPVAGALGKIPSAGRNWEGFSNDPYLAGVAMAEAIEGMQSSGVQACAKHYLLNEQEVNRNTISSDPDDRTIHELYLWPFYDAVHANVASVMCSYNKINGTWACEHDALLNGLLKGELGFKGHVLSDWNAQHSTVQSANTGLDMTMPGSDFNTPRGSIFWGENLALAIANGSVPQARLDDMVTRILAAWYLVGQDQGHPEVAFSSWDSGAASVDVTTPEHAELARTIARDSIVLLKNSNASLPLGTPGSLAVIGSDAIVNPAGANACTDRGCNTGTLAQGWGSGTAEYPYLIAPLDAIQEIAATTGTTIVTSTTDDPAAGAAAAAAAETALVFITADSGEGYITVEGHPGDRNNLDPWHNGNALVQAVAATNTPTIVVVHSVGPITLETILAQPNVVAIVWAGIPGQESGHALTDILFGAYAPSGKLPYTIGKSEADYGADWTESQTDPFTEGLFIDYRHFDYYAIEPRYEFGFGLSYTTFNYSALAPAISATPGPTTGETVVGGPADLFAAVGTVTAYVSNTGAVSGAEVAQLYIGFPDSAPPTPPKQLRGFEKLSLEPGQTGTVTFQLTRRDISYWDVGVQKWVVPAGTFEVFVGASSRDVRLTGSFTV</sequence>
<evidence type="ECO:0000256" key="11">
    <source>
        <dbReference type="ARBA" id="ARBA00023277"/>
    </source>
</evidence>
<feature type="chain" id="PRO_5017738143" description="Probable beta-glucosidase L" evidence="19">
    <location>
        <begin position="25"/>
        <end position="740"/>
    </location>
</feature>
<comment type="similarity">
    <text evidence="4">Belongs to the glycosyl hydrolase 3 family.</text>
</comment>
<dbReference type="FunFam" id="3.40.50.1700:FF:000003">
    <property type="entry name" value="Probable beta-glucosidase"/>
    <property type="match status" value="1"/>
</dbReference>
<evidence type="ECO:0000256" key="5">
    <source>
        <dbReference type="ARBA" id="ARBA00012744"/>
    </source>
</evidence>
<evidence type="ECO:0000256" key="1">
    <source>
        <dbReference type="ARBA" id="ARBA00000448"/>
    </source>
</evidence>
<dbReference type="AlphaFoldDB" id="A0A3D8Q9T4"/>
<evidence type="ECO:0000256" key="19">
    <source>
        <dbReference type="SAM" id="SignalP"/>
    </source>
</evidence>
<keyword evidence="10" id="KW-0325">Glycoprotein</keyword>
<dbReference type="InterPro" id="IPR017853">
    <property type="entry name" value="GH"/>
</dbReference>
<dbReference type="Pfam" id="PF14310">
    <property type="entry name" value="Fn3-like"/>
    <property type="match status" value="1"/>
</dbReference>
<dbReference type="OrthoDB" id="416222at2759"/>
<dbReference type="SUPFAM" id="SSF51445">
    <property type="entry name" value="(Trans)glycosidases"/>
    <property type="match status" value="1"/>
</dbReference>
<evidence type="ECO:0000313" key="21">
    <source>
        <dbReference type="EMBL" id="RDW58559.1"/>
    </source>
</evidence>
<keyword evidence="8" id="KW-0378">Hydrolase</keyword>
<evidence type="ECO:0000256" key="16">
    <source>
        <dbReference type="ARBA" id="ARBA00041281"/>
    </source>
</evidence>
<feature type="signal peptide" evidence="19">
    <location>
        <begin position="1"/>
        <end position="24"/>
    </location>
</feature>
<dbReference type="InterPro" id="IPR036881">
    <property type="entry name" value="Glyco_hydro_3_C_sf"/>
</dbReference>
<dbReference type="PANTHER" id="PTHR42715">
    <property type="entry name" value="BETA-GLUCOSIDASE"/>
    <property type="match status" value="1"/>
</dbReference>
<proteinExistence type="inferred from homology"/>
<comment type="pathway">
    <text evidence="3">Glycan metabolism; cellulose degradation.</text>
</comment>
<keyword evidence="12" id="KW-0326">Glycosidase</keyword>
<evidence type="ECO:0000256" key="12">
    <source>
        <dbReference type="ARBA" id="ARBA00023295"/>
    </source>
</evidence>
<dbReference type="FunFam" id="3.20.20.300:FF:000002">
    <property type="entry name" value="Probable beta-glucosidase"/>
    <property type="match status" value="1"/>
</dbReference>
<dbReference type="Proteomes" id="UP000256690">
    <property type="component" value="Unassembled WGS sequence"/>
</dbReference>
<comment type="subcellular location">
    <subcellularLocation>
        <location evidence="2">Secreted</location>
    </subcellularLocation>
</comment>
<protein>
    <recommendedName>
        <fullName evidence="15">Probable beta-glucosidase L</fullName>
        <ecNumber evidence="5">3.2.1.21</ecNumber>
    </recommendedName>
    <alternativeName>
        <fullName evidence="16">Beta-D-glucoside glucohydrolase L</fullName>
    </alternativeName>
    <alternativeName>
        <fullName evidence="17">Cellobiase L</fullName>
    </alternativeName>
    <alternativeName>
        <fullName evidence="18">Gentiobiase L</fullName>
    </alternativeName>
</protein>
<dbReference type="SUPFAM" id="SSF52279">
    <property type="entry name" value="Beta-D-glucan exohydrolase, C-terminal domain"/>
    <property type="match status" value="1"/>
</dbReference>
<dbReference type="Gene3D" id="3.20.20.300">
    <property type="entry name" value="Glycoside hydrolase, family 3, N-terminal domain"/>
    <property type="match status" value="1"/>
</dbReference>
<evidence type="ECO:0000256" key="3">
    <source>
        <dbReference type="ARBA" id="ARBA00004987"/>
    </source>
</evidence>
<dbReference type="Gene3D" id="3.40.50.1700">
    <property type="entry name" value="Glycoside hydrolase family 3 C-terminal domain"/>
    <property type="match status" value="1"/>
</dbReference>
<keyword evidence="11" id="KW-0119">Carbohydrate metabolism</keyword>
<dbReference type="RefSeq" id="XP_026598185.1">
    <property type="nucleotide sequence ID" value="XM_026753266.1"/>
</dbReference>
<evidence type="ECO:0000256" key="8">
    <source>
        <dbReference type="ARBA" id="ARBA00022801"/>
    </source>
</evidence>
<evidence type="ECO:0000256" key="10">
    <source>
        <dbReference type="ARBA" id="ARBA00023180"/>
    </source>
</evidence>
<organism evidence="21 22">
    <name type="scientific">Aspergillus mulundensis</name>
    <dbReference type="NCBI Taxonomy" id="1810919"/>
    <lineage>
        <taxon>Eukaryota</taxon>
        <taxon>Fungi</taxon>
        <taxon>Dikarya</taxon>
        <taxon>Ascomycota</taxon>
        <taxon>Pezizomycotina</taxon>
        <taxon>Eurotiomycetes</taxon>
        <taxon>Eurotiomycetidae</taxon>
        <taxon>Eurotiales</taxon>
        <taxon>Aspergillaceae</taxon>
        <taxon>Aspergillus</taxon>
        <taxon>Aspergillus subgen. Nidulantes</taxon>
    </lineage>
</organism>
<dbReference type="PANTHER" id="PTHR42715:SF28">
    <property type="entry name" value="BETA-GLUCOSIDASE L-RELATED"/>
    <property type="match status" value="1"/>
</dbReference>
<accession>A0A3D8Q9T4</accession>
<dbReference type="Pfam" id="PF00933">
    <property type="entry name" value="Glyco_hydro_3"/>
    <property type="match status" value="1"/>
</dbReference>
<reference evidence="21 22" key="1">
    <citation type="journal article" date="2018" name="IMA Fungus">
        <title>IMA Genome-F 9: Draft genome sequence of Annulohypoxylon stygium, Aspergillus mulundensis, Berkeleyomyces basicola (syn. Thielaviopsis basicola), Ceratocystis smalleyi, two Cercospora beticola strains, Coleophoma cylindrospora, Fusarium fracticaudum, Phialophora cf. hyalina, and Morchella septimelata.</title>
        <authorList>
            <person name="Wingfield B.D."/>
            <person name="Bills G.F."/>
            <person name="Dong Y."/>
            <person name="Huang W."/>
            <person name="Nel W.J."/>
            <person name="Swalarsk-Parry B.S."/>
            <person name="Vaghefi N."/>
            <person name="Wilken P.M."/>
            <person name="An Z."/>
            <person name="de Beer Z.W."/>
            <person name="De Vos L."/>
            <person name="Chen L."/>
            <person name="Duong T.A."/>
            <person name="Gao Y."/>
            <person name="Hammerbacher A."/>
            <person name="Kikkert J.R."/>
            <person name="Li Y."/>
            <person name="Li H."/>
            <person name="Li K."/>
            <person name="Li Q."/>
            <person name="Liu X."/>
            <person name="Ma X."/>
            <person name="Naidoo K."/>
            <person name="Pethybridge S.J."/>
            <person name="Sun J."/>
            <person name="Steenkamp E.T."/>
            <person name="van der Nest M.A."/>
            <person name="van Wyk S."/>
            <person name="Wingfield M.J."/>
            <person name="Xiong C."/>
            <person name="Yue Q."/>
            <person name="Zhang X."/>
        </authorList>
    </citation>
    <scope>NUCLEOTIDE SEQUENCE [LARGE SCALE GENOMIC DNA]</scope>
    <source>
        <strain evidence="21 22">DSM 5745</strain>
    </source>
</reference>
<comment type="catalytic activity">
    <reaction evidence="1">
        <text>Hydrolysis of terminal, non-reducing beta-D-glucosyl residues with release of beta-D-glucose.</text>
        <dbReference type="EC" id="3.2.1.21"/>
    </reaction>
</comment>
<dbReference type="InterPro" id="IPR001764">
    <property type="entry name" value="Glyco_hydro_3_N"/>
</dbReference>
<keyword evidence="22" id="KW-1185">Reference proteome</keyword>
<comment type="caution">
    <text evidence="21">The sequence shown here is derived from an EMBL/GenBank/DDBJ whole genome shotgun (WGS) entry which is preliminary data.</text>
</comment>
<comment type="function">
    <text evidence="14">Beta-glucosidases are one of a number of cellulolytic enzymes involved in the degradation of cellulosic biomass. Catalyzes the last step releasing glucose from the inhibitory cellobiose.</text>
</comment>
<evidence type="ECO:0000256" key="14">
    <source>
        <dbReference type="ARBA" id="ARBA00024983"/>
    </source>
</evidence>
<dbReference type="GeneID" id="38121620"/>